<evidence type="ECO:0000313" key="2">
    <source>
        <dbReference type="Proteomes" id="UP001501706"/>
    </source>
</evidence>
<evidence type="ECO:0000313" key="1">
    <source>
        <dbReference type="EMBL" id="GAA0526520.1"/>
    </source>
</evidence>
<gene>
    <name evidence="1" type="ORF">GCM10009097_50090</name>
</gene>
<keyword evidence="2" id="KW-1185">Reference proteome</keyword>
<proteinExistence type="predicted"/>
<reference evidence="2" key="1">
    <citation type="journal article" date="2019" name="Int. J. Syst. Evol. Microbiol.">
        <title>The Global Catalogue of Microorganisms (GCM) 10K type strain sequencing project: providing services to taxonomists for standard genome sequencing and annotation.</title>
        <authorList>
            <consortium name="The Broad Institute Genomics Platform"/>
            <consortium name="The Broad Institute Genome Sequencing Center for Infectious Disease"/>
            <person name="Wu L."/>
            <person name="Ma J."/>
        </authorList>
    </citation>
    <scope>NUCLEOTIDE SEQUENCE [LARGE SCALE GENOMIC DNA]</scope>
    <source>
        <strain evidence="2">JCM 14330</strain>
    </source>
</reference>
<dbReference type="EMBL" id="BAAAEN010000027">
    <property type="protein sequence ID" value="GAA0526520.1"/>
    <property type="molecule type" value="Genomic_DNA"/>
</dbReference>
<protein>
    <submittedName>
        <fullName evidence="1">Uncharacterized protein</fullName>
    </submittedName>
</protein>
<organism evidence="1 2">
    <name type="scientific">Pigmentiphaga daeguensis</name>
    <dbReference type="NCBI Taxonomy" id="414049"/>
    <lineage>
        <taxon>Bacteria</taxon>
        <taxon>Pseudomonadati</taxon>
        <taxon>Pseudomonadota</taxon>
        <taxon>Betaproteobacteria</taxon>
        <taxon>Burkholderiales</taxon>
        <taxon>Alcaligenaceae</taxon>
        <taxon>Pigmentiphaga</taxon>
    </lineage>
</organism>
<name>A0ABP3MW01_9BURK</name>
<dbReference type="Proteomes" id="UP001501706">
    <property type="component" value="Unassembled WGS sequence"/>
</dbReference>
<comment type="caution">
    <text evidence="1">The sequence shown here is derived from an EMBL/GenBank/DDBJ whole genome shotgun (WGS) entry which is preliminary data.</text>
</comment>
<accession>A0ABP3MW01</accession>
<sequence length="77" mass="8681">MALERLAPLDGTATADLKALGGAFLGLHLRHDCFLYVYMLTGAGDILPDLTTRIHLFYLLRVPAAHRRRGFYPAWRI</sequence>